<dbReference type="EMBL" id="JAKJXO020000001">
    <property type="protein sequence ID" value="KAL1612782.1"/>
    <property type="molecule type" value="Genomic_DNA"/>
</dbReference>
<reference evidence="1 2" key="1">
    <citation type="submission" date="2024-02" db="EMBL/GenBank/DDBJ databases">
        <title>De novo assembly and annotation of 12 fungi associated with fruit tree decline syndrome in Ontario, Canada.</title>
        <authorList>
            <person name="Sulman M."/>
            <person name="Ellouze W."/>
            <person name="Ilyukhin E."/>
        </authorList>
    </citation>
    <scope>NUCLEOTIDE SEQUENCE [LARGE SCALE GENOMIC DNA]</scope>
    <source>
        <strain evidence="1 2">M42-189</strain>
    </source>
</reference>
<dbReference type="Proteomes" id="UP001521785">
    <property type="component" value="Unassembled WGS sequence"/>
</dbReference>
<dbReference type="PANTHER" id="PTHR35179">
    <property type="entry name" value="PROTEIN CBG02620"/>
    <property type="match status" value="1"/>
</dbReference>
<keyword evidence="2" id="KW-1185">Reference proteome</keyword>
<evidence type="ECO:0000313" key="2">
    <source>
        <dbReference type="Proteomes" id="UP001521785"/>
    </source>
</evidence>
<protein>
    <recommendedName>
        <fullName evidence="3">Geranylgeranyl pyrophosphate synthetase</fullName>
    </recommendedName>
</protein>
<sequence>MPLQQPQRLKEDSGVYFRDSNSAKFPDYPTEPAVRALFETDPAFPTGEVDVFACGSTMGNLLRFALSVDKPFRFNVELIGSTVFLVRKENDPRETIEGVHGFGHTFPEAYTTWEKEAKGSETHQRLCRYDLGRFSCVVRFECDGYLLTGSENITSSTTETKSSNLDDLLGNLENFTVGQETTLDTKVLSLKQGGTTVPQHTIFDLKTRSGRYKKVIDMDEMYPQLWIKQIPNFIVAYHDGAGTFPTSDIHVRDVKYNIQAWERQNQAGIQRLLVLLGKIVDLARQEGTGLLEVHCPSIDSLEIRRQYGEGVHALPSELRAKWKALKEGSACSDHELDDTDQGGLKLGFDSDEDPDYTACGDDCGYCGKCTY</sequence>
<gene>
    <name evidence="1" type="ORF">SLS60_001011</name>
</gene>
<evidence type="ECO:0008006" key="3">
    <source>
        <dbReference type="Google" id="ProtNLM"/>
    </source>
</evidence>
<accession>A0ABR3S7W8</accession>
<proteinExistence type="predicted"/>
<comment type="caution">
    <text evidence="1">The sequence shown here is derived from an EMBL/GenBank/DDBJ whole genome shotgun (WGS) entry which is preliminary data.</text>
</comment>
<name>A0ABR3S7W8_9PLEO</name>
<organism evidence="1 2">
    <name type="scientific">Paraconiothyrium brasiliense</name>
    <dbReference type="NCBI Taxonomy" id="300254"/>
    <lineage>
        <taxon>Eukaryota</taxon>
        <taxon>Fungi</taxon>
        <taxon>Dikarya</taxon>
        <taxon>Ascomycota</taxon>
        <taxon>Pezizomycotina</taxon>
        <taxon>Dothideomycetes</taxon>
        <taxon>Pleosporomycetidae</taxon>
        <taxon>Pleosporales</taxon>
        <taxon>Massarineae</taxon>
        <taxon>Didymosphaeriaceae</taxon>
        <taxon>Paraconiothyrium</taxon>
    </lineage>
</organism>
<dbReference type="PANTHER" id="PTHR35179:SF2">
    <property type="entry name" value="START DOMAIN-CONTAINING PROTEIN"/>
    <property type="match status" value="1"/>
</dbReference>
<evidence type="ECO:0000313" key="1">
    <source>
        <dbReference type="EMBL" id="KAL1612782.1"/>
    </source>
</evidence>